<dbReference type="FunFam" id="2.60.40.1460:FF:000001">
    <property type="entry name" value="Integrin, alpha V"/>
    <property type="match status" value="1"/>
</dbReference>
<evidence type="ECO:0000256" key="2">
    <source>
        <dbReference type="ARBA" id="ARBA00008054"/>
    </source>
</evidence>
<feature type="repeat" description="FG-GAP" evidence="15">
    <location>
        <begin position="248"/>
        <end position="313"/>
    </location>
</feature>
<evidence type="ECO:0000256" key="9">
    <source>
        <dbReference type="ARBA" id="ARBA00022989"/>
    </source>
</evidence>
<keyword evidence="12" id="KW-1015">Disulfide bond</keyword>
<dbReference type="Pfam" id="PF20805">
    <property type="entry name" value="Integrin_A_Ig_2"/>
    <property type="match status" value="1"/>
</dbReference>
<evidence type="ECO:0000256" key="13">
    <source>
        <dbReference type="ARBA" id="ARBA00023170"/>
    </source>
</evidence>
<accession>A0AAY4AMH0</accession>
<dbReference type="Ensembl" id="ENSDCDT00010010547.1">
    <property type="protein sequence ID" value="ENSDCDP00010010053.1"/>
    <property type="gene ID" value="ENSDCDG00010004463.1"/>
</dbReference>
<feature type="domain" description="Integrin alpha second immunoglobulin-like" evidence="18">
    <location>
        <begin position="553"/>
        <end position="693"/>
    </location>
</feature>
<evidence type="ECO:0000256" key="10">
    <source>
        <dbReference type="ARBA" id="ARBA00023037"/>
    </source>
</evidence>
<proteinExistence type="inferred from homology"/>
<feature type="domain" description="Integrin alpha third immunoglobulin-like" evidence="19">
    <location>
        <begin position="699"/>
        <end position="908"/>
    </location>
</feature>
<evidence type="ECO:0000313" key="21">
    <source>
        <dbReference type="Proteomes" id="UP000694580"/>
    </source>
</evidence>
<dbReference type="InterPro" id="IPR032695">
    <property type="entry name" value="Integrin_dom_sf"/>
</dbReference>
<dbReference type="InterPro" id="IPR028994">
    <property type="entry name" value="Integrin_alpha_N"/>
</dbReference>
<dbReference type="GeneTree" id="ENSGT00940000160724"/>
<evidence type="ECO:0000256" key="4">
    <source>
        <dbReference type="ARBA" id="ARBA00022723"/>
    </source>
</evidence>
<dbReference type="GO" id="GO:0098609">
    <property type="term" value="P:cell-cell adhesion"/>
    <property type="evidence" value="ECO:0007669"/>
    <property type="project" value="TreeGrafter"/>
</dbReference>
<dbReference type="InterPro" id="IPR013649">
    <property type="entry name" value="Integrin_alpha_Ig-like_1"/>
</dbReference>
<dbReference type="GO" id="GO:0046872">
    <property type="term" value="F:metal ion binding"/>
    <property type="evidence" value="ECO:0007669"/>
    <property type="project" value="UniProtKB-KW"/>
</dbReference>
<reference evidence="20" key="3">
    <citation type="submission" date="2025-09" db="UniProtKB">
        <authorList>
            <consortium name="Ensembl"/>
        </authorList>
    </citation>
    <scope>IDENTIFICATION</scope>
</reference>
<dbReference type="PROSITE" id="PS51470">
    <property type="entry name" value="FG_GAP"/>
    <property type="match status" value="3"/>
</dbReference>
<dbReference type="Pfam" id="PF01839">
    <property type="entry name" value="FG-GAP"/>
    <property type="match status" value="2"/>
</dbReference>
<keyword evidence="4" id="KW-0479">Metal-binding</keyword>
<dbReference type="SUPFAM" id="SSF69179">
    <property type="entry name" value="Integrin domains"/>
    <property type="match status" value="3"/>
</dbReference>
<sequence length="951" mass="105814">MKVKRRCREVAVFSWLFFTALPILHSLNIDLSNYTVFSGPEGSYFGFSVDFYHVHSQSIHIVVGAPKANSSQAGVHSGGSVFLCLWSMAGGACDNLEFDPNGMIQLLPGGGSKSNQWFGASVRAKDNYIVACAPLFHWNVINSYNDSQNTPVGNCFVKNILSGEVSTYSPCRDAFVEHYYAMNAYNNDKRYCEVGFCSEITKVQSLNTPYCQIITATLEEIMKIAKTTQPLASKWIGKELKYSMMEQHLDMYAGEKAVASYYGHSVAVTDVNNDGRDDVLIGAPLFIEHQHGQQLREVGQVYLHLQLERFKFNSRPDQTLTGSYIYGRFGSSIAQLGDLDKDGFNDIAVGAPSAGGDGRVFIYMGKSTGLSEQYVQVLESPFHSINAPAAFGFTLRGGMDVDGNGYPGDRALTVVNAKAQLTLFPDFLNPEDKTCELPMSKNFTVMMCMSVSGHQIPPVIDLNAELQLDRMKQMLARRTLLLESSQPQHHFKLRFSTQAADSCTNVTAYLRFEFKDKLSPIFISVNYSLGSTPGAILHGQPAATAQTRIILDCGEDNICEPDLKLSATAETERLLIGDDNPALLIVEAENGGEGAYETELQIVPPANTHFQGMSSDTEGFTRLTCKQKKDNMTVVVVCDLGNPMKTGQKIKAGMLFSLVGLEEVERDVHFKMQIKSKNSLNPDSNIIHLRINVSASATLQMGSSPVECVLPIPNWEAEKDPRSLEEVGPYVEHVYMLKNLGPSTVNAKVEMEFPTHWQRSLLLYAFAIDSENFFACYTNQSGVDMYEMVREEKNFTLAGEVHHLNKRDTEMTDPQDTMEQKSQETVHNCSSGDPCLKVVCEAEGLQRQGIAVVRVMARLWVQNFLENPNENFFLHSVAYYQVESMHSKIQPHDLPRGQAETQTSVVWKEEKKDVPVWWIVAAIIAGLLLLALLSYIFWKVRSFSSLPSRGQ</sequence>
<dbReference type="InterPro" id="IPR013519">
    <property type="entry name" value="Int_alpha_beta-p"/>
</dbReference>
<evidence type="ECO:0000256" key="8">
    <source>
        <dbReference type="ARBA" id="ARBA00022889"/>
    </source>
</evidence>
<dbReference type="Gene3D" id="2.130.10.130">
    <property type="entry name" value="Integrin alpha, N-terminal"/>
    <property type="match status" value="2"/>
</dbReference>
<evidence type="ECO:0000259" key="17">
    <source>
        <dbReference type="Pfam" id="PF08441"/>
    </source>
</evidence>
<feature type="repeat" description="FG-GAP" evidence="15">
    <location>
        <begin position="315"/>
        <end position="372"/>
    </location>
</feature>
<dbReference type="InterPro" id="IPR013517">
    <property type="entry name" value="FG-GAP"/>
</dbReference>
<dbReference type="GO" id="GO:0007229">
    <property type="term" value="P:integrin-mediated signaling pathway"/>
    <property type="evidence" value="ECO:0007669"/>
    <property type="project" value="UniProtKB-KW"/>
</dbReference>
<reference evidence="20 21" key="1">
    <citation type="submission" date="2020-06" db="EMBL/GenBank/DDBJ databases">
        <authorList>
            <consortium name="Wellcome Sanger Institute Data Sharing"/>
        </authorList>
    </citation>
    <scope>NUCLEOTIDE SEQUENCE [LARGE SCALE GENOMIC DNA]</scope>
</reference>
<evidence type="ECO:0000256" key="14">
    <source>
        <dbReference type="ARBA" id="ARBA00023180"/>
    </source>
</evidence>
<evidence type="ECO:0000256" key="5">
    <source>
        <dbReference type="ARBA" id="ARBA00022729"/>
    </source>
</evidence>
<evidence type="ECO:0000256" key="12">
    <source>
        <dbReference type="ARBA" id="ARBA00023157"/>
    </source>
</evidence>
<dbReference type="Gene3D" id="1.20.5.930">
    <property type="entry name" value="Bicelle-embedded integrin alpha(iib) transmembrane segment"/>
    <property type="match status" value="1"/>
</dbReference>
<dbReference type="GO" id="GO:0033627">
    <property type="term" value="P:cell adhesion mediated by integrin"/>
    <property type="evidence" value="ECO:0007669"/>
    <property type="project" value="TreeGrafter"/>
</dbReference>
<gene>
    <name evidence="20" type="primary">ITGA2B</name>
</gene>
<dbReference type="InterPro" id="IPR000413">
    <property type="entry name" value="Integrin_alpha"/>
</dbReference>
<keyword evidence="7" id="KW-0106">Calcium</keyword>
<dbReference type="GO" id="GO:0008305">
    <property type="term" value="C:integrin complex"/>
    <property type="evidence" value="ECO:0007669"/>
    <property type="project" value="InterPro"/>
</dbReference>
<dbReference type="GO" id="GO:0001525">
    <property type="term" value="P:angiogenesis"/>
    <property type="evidence" value="ECO:0007669"/>
    <property type="project" value="TreeGrafter"/>
</dbReference>
<dbReference type="Pfam" id="PF20806">
    <property type="entry name" value="Integrin_A_Ig_3"/>
    <property type="match status" value="1"/>
</dbReference>
<evidence type="ECO:0000256" key="15">
    <source>
        <dbReference type="PROSITE-ProRule" id="PRU00803"/>
    </source>
</evidence>
<dbReference type="GO" id="GO:0005178">
    <property type="term" value="F:integrin binding"/>
    <property type="evidence" value="ECO:0007669"/>
    <property type="project" value="TreeGrafter"/>
</dbReference>
<evidence type="ECO:0000259" key="19">
    <source>
        <dbReference type="Pfam" id="PF20806"/>
    </source>
</evidence>
<dbReference type="Gene3D" id="2.60.40.1460">
    <property type="entry name" value="Integrin domains. Chain A, domain 2"/>
    <property type="match status" value="1"/>
</dbReference>
<dbReference type="SUPFAM" id="SSF69318">
    <property type="entry name" value="Integrin alpha N-terminal domain"/>
    <property type="match status" value="2"/>
</dbReference>
<name>A0AAY4AMH0_9TELE</name>
<protein>
    <recommendedName>
        <fullName evidence="22">Integrin alpha-2 domain-containing protein</fullName>
    </recommendedName>
</protein>
<dbReference type="Gene3D" id="2.60.40.1510">
    <property type="entry name" value="ntegrin, alpha v. Chain A, domain 3"/>
    <property type="match status" value="1"/>
</dbReference>
<evidence type="ECO:0000256" key="1">
    <source>
        <dbReference type="ARBA" id="ARBA00004479"/>
    </source>
</evidence>
<organism evidence="20 21">
    <name type="scientific">Denticeps clupeoides</name>
    <name type="common">denticle herring</name>
    <dbReference type="NCBI Taxonomy" id="299321"/>
    <lineage>
        <taxon>Eukaryota</taxon>
        <taxon>Metazoa</taxon>
        <taxon>Chordata</taxon>
        <taxon>Craniata</taxon>
        <taxon>Vertebrata</taxon>
        <taxon>Euteleostomi</taxon>
        <taxon>Actinopterygii</taxon>
        <taxon>Neopterygii</taxon>
        <taxon>Teleostei</taxon>
        <taxon>Clupei</taxon>
        <taxon>Clupeiformes</taxon>
        <taxon>Denticipitoidei</taxon>
        <taxon>Denticipitidae</taxon>
        <taxon>Denticeps</taxon>
    </lineage>
</organism>
<dbReference type="InterPro" id="IPR048286">
    <property type="entry name" value="Integrin_alpha_Ig-like_3"/>
</dbReference>
<evidence type="ECO:0000256" key="6">
    <source>
        <dbReference type="ARBA" id="ARBA00022737"/>
    </source>
</evidence>
<keyword evidence="8 16" id="KW-0130">Cell adhesion</keyword>
<keyword evidence="21" id="KW-1185">Reference proteome</keyword>
<keyword evidence="6" id="KW-0677">Repeat</keyword>
<evidence type="ECO:0008006" key="22">
    <source>
        <dbReference type="Google" id="ProtNLM"/>
    </source>
</evidence>
<dbReference type="FunFam" id="2.60.40.1510:FF:000001">
    <property type="entry name" value="Integrin alpha V"/>
    <property type="match status" value="1"/>
</dbReference>
<dbReference type="InterPro" id="IPR048285">
    <property type="entry name" value="Integrin_alpha_Ig-like_2"/>
</dbReference>
<evidence type="ECO:0000256" key="16">
    <source>
        <dbReference type="RuleBase" id="RU003762"/>
    </source>
</evidence>
<evidence type="ECO:0000313" key="20">
    <source>
        <dbReference type="Ensembl" id="ENSDCDP00010010053.1"/>
    </source>
</evidence>
<reference evidence="20" key="2">
    <citation type="submission" date="2025-08" db="UniProtKB">
        <authorList>
            <consortium name="Ensembl"/>
        </authorList>
    </citation>
    <scope>IDENTIFICATION</scope>
</reference>
<evidence type="ECO:0000256" key="7">
    <source>
        <dbReference type="ARBA" id="ARBA00022837"/>
    </source>
</evidence>
<keyword evidence="13 16" id="KW-0675">Receptor</keyword>
<keyword evidence="11 16" id="KW-0472">Membrane</keyword>
<comment type="subcellular location">
    <subcellularLocation>
        <location evidence="1 16">Membrane</location>
        <topology evidence="1 16">Single-pass type I membrane protein</topology>
    </subcellularLocation>
</comment>
<dbReference type="GO" id="GO:0007160">
    <property type="term" value="P:cell-matrix adhesion"/>
    <property type="evidence" value="ECO:0007669"/>
    <property type="project" value="TreeGrafter"/>
</dbReference>
<keyword evidence="14" id="KW-0325">Glycoprotein</keyword>
<keyword evidence="10 16" id="KW-0401">Integrin</keyword>
<dbReference type="PANTHER" id="PTHR23220">
    <property type="entry name" value="INTEGRIN ALPHA"/>
    <property type="match status" value="1"/>
</dbReference>
<dbReference type="AlphaFoldDB" id="A0AAY4AMH0"/>
<keyword evidence="3 16" id="KW-0812">Transmembrane</keyword>
<evidence type="ECO:0000256" key="11">
    <source>
        <dbReference type="ARBA" id="ARBA00023136"/>
    </source>
</evidence>
<evidence type="ECO:0000256" key="3">
    <source>
        <dbReference type="ARBA" id="ARBA00022692"/>
    </source>
</evidence>
<keyword evidence="5" id="KW-0732">Signal</keyword>
<dbReference type="Gene3D" id="2.60.40.1530">
    <property type="entry name" value="ntegrin, alpha v. Chain A, domain 4"/>
    <property type="match status" value="1"/>
</dbReference>
<dbReference type="Proteomes" id="UP000694580">
    <property type="component" value="Chromosome 7"/>
</dbReference>
<feature type="transmembrane region" description="Helical" evidence="16">
    <location>
        <begin position="916"/>
        <end position="938"/>
    </location>
</feature>
<dbReference type="Pfam" id="PF08441">
    <property type="entry name" value="Integrin_A_Ig_1"/>
    <property type="match status" value="1"/>
</dbReference>
<dbReference type="SMART" id="SM00191">
    <property type="entry name" value="Int_alpha"/>
    <property type="match status" value="3"/>
</dbReference>
<dbReference type="GO" id="GO:0009897">
    <property type="term" value="C:external side of plasma membrane"/>
    <property type="evidence" value="ECO:0007669"/>
    <property type="project" value="TreeGrafter"/>
</dbReference>
<dbReference type="PRINTS" id="PR01185">
    <property type="entry name" value="INTEGRINA"/>
</dbReference>
<evidence type="ECO:0000259" key="18">
    <source>
        <dbReference type="Pfam" id="PF20805"/>
    </source>
</evidence>
<keyword evidence="9 16" id="KW-1133">Transmembrane helix</keyword>
<feature type="domain" description="Integrin alpha first immunoglubulin-like" evidence="17">
    <location>
        <begin position="414"/>
        <end position="531"/>
    </location>
</feature>
<comment type="similarity">
    <text evidence="2 16">Belongs to the integrin alpha chain family.</text>
</comment>
<feature type="repeat" description="FG-GAP" evidence="15">
    <location>
        <begin position="31"/>
        <end position="93"/>
    </location>
</feature>
<dbReference type="PANTHER" id="PTHR23220:SF73">
    <property type="entry name" value="INTEGRIN ALPHA-IIB"/>
    <property type="match status" value="1"/>
</dbReference>